<dbReference type="GO" id="GO:0005344">
    <property type="term" value="F:oxygen carrier activity"/>
    <property type="evidence" value="ECO:0007669"/>
    <property type="project" value="UniProtKB-KW"/>
</dbReference>
<sequence length="267" mass="30268">MDSLSRRQVRSLWRMQEGATPTNSKTIGYDDNLQSHAHQLGRDNTEGTPLFETNPDVQKLFPKFAALSKEQLQNNPDLQTHGGIVVSKLTEFLKKKREHKELVSDLAKSHAQQHKIPRVNFLVLADAHAIAGEWMVFIFLPALIILSLFETNPDVQKLFPKFAALSKEQLQNNPDLQTHGEIVVRKLTEFLKKKREHQELVSDLAKSHAQQHKIPRVNFQIISEVIVLVAAEKIDGFGPDALTAMKNVLKEFQTDMGACYDKLGFDK</sequence>
<gene>
    <name evidence="20" type="primary">Mb_3</name>
    <name evidence="20" type="ORF">GTO96_0002608</name>
</gene>
<comment type="caution">
    <text evidence="20">The sequence shown here is derived from an EMBL/GenBank/DDBJ whole genome shotgun (WGS) entry which is preliminary data.</text>
</comment>
<dbReference type="GO" id="GO:0016528">
    <property type="term" value="C:sarcoplasm"/>
    <property type="evidence" value="ECO:0007669"/>
    <property type="project" value="UniProtKB-SubCell"/>
</dbReference>
<keyword evidence="7" id="KW-0479">Metal-binding</keyword>
<protein>
    <recommendedName>
        <fullName evidence="2">Myoglobin</fullName>
    </recommendedName>
    <alternativeName>
        <fullName evidence="13">Nitrite reductase MB</fullName>
    </alternativeName>
    <alternativeName>
        <fullName evidence="14">Pseudoperoxidase MB</fullName>
    </alternativeName>
</protein>
<dbReference type="GO" id="GO:0016491">
    <property type="term" value="F:oxidoreductase activity"/>
    <property type="evidence" value="ECO:0007669"/>
    <property type="project" value="UniProtKB-KW"/>
</dbReference>
<dbReference type="InterPro" id="IPR009050">
    <property type="entry name" value="Globin-like_sf"/>
</dbReference>
<evidence type="ECO:0000256" key="4">
    <source>
        <dbReference type="ARBA" id="ARBA00022490"/>
    </source>
</evidence>
<evidence type="ECO:0000256" key="8">
    <source>
        <dbReference type="ARBA" id="ARBA00023002"/>
    </source>
</evidence>
<evidence type="ECO:0000259" key="19">
    <source>
        <dbReference type="PROSITE" id="PS01033"/>
    </source>
</evidence>
<evidence type="ECO:0000256" key="5">
    <source>
        <dbReference type="ARBA" id="ARBA00022617"/>
    </source>
</evidence>
<evidence type="ECO:0000256" key="7">
    <source>
        <dbReference type="ARBA" id="ARBA00022723"/>
    </source>
</evidence>
<evidence type="ECO:0000256" key="15">
    <source>
        <dbReference type="ARBA" id="ARBA00048118"/>
    </source>
</evidence>
<dbReference type="Gene3D" id="6.10.140.2110">
    <property type="match status" value="1"/>
</dbReference>
<evidence type="ECO:0000256" key="16">
    <source>
        <dbReference type="ARBA" id="ARBA00049931"/>
    </source>
</evidence>
<feature type="domain" description="Globin" evidence="19">
    <location>
        <begin position="121"/>
        <end position="261"/>
    </location>
</feature>
<evidence type="ECO:0000313" key="20">
    <source>
        <dbReference type="EMBL" id="KAG2464554.1"/>
    </source>
</evidence>
<dbReference type="Pfam" id="PF00042">
    <property type="entry name" value="Globin"/>
    <property type="match status" value="2"/>
</dbReference>
<dbReference type="EMBL" id="JAATIS010003638">
    <property type="protein sequence ID" value="KAG2464554.1"/>
    <property type="molecule type" value="Genomic_DNA"/>
</dbReference>
<keyword evidence="4" id="KW-0963">Cytoplasm</keyword>
<comment type="subunit">
    <text evidence="12">Monomeric.</text>
</comment>
<dbReference type="GO" id="GO:0019825">
    <property type="term" value="F:oxygen binding"/>
    <property type="evidence" value="ECO:0007669"/>
    <property type="project" value="InterPro"/>
</dbReference>
<keyword evidence="10" id="KW-0514">Muscle protein</keyword>
<keyword evidence="18" id="KW-0472">Membrane</keyword>
<keyword evidence="18" id="KW-0812">Transmembrane</keyword>
<evidence type="ECO:0000313" key="21">
    <source>
        <dbReference type="Proteomes" id="UP000886611"/>
    </source>
</evidence>
<evidence type="ECO:0000256" key="10">
    <source>
        <dbReference type="ARBA" id="ARBA00023179"/>
    </source>
</evidence>
<dbReference type="PANTHER" id="PTHR47132:SF1">
    <property type="entry name" value="MYOGLOBIN"/>
    <property type="match status" value="1"/>
</dbReference>
<keyword evidence="18" id="KW-1133">Transmembrane helix</keyword>
<dbReference type="AlphaFoldDB" id="A0A8X7XBF8"/>
<dbReference type="InterPro" id="IPR000971">
    <property type="entry name" value="Globin"/>
</dbReference>
<dbReference type="PANTHER" id="PTHR47132">
    <property type="entry name" value="MYOGLOBIN"/>
    <property type="match status" value="1"/>
</dbReference>
<evidence type="ECO:0000256" key="9">
    <source>
        <dbReference type="ARBA" id="ARBA00023004"/>
    </source>
</evidence>
<feature type="non-terminal residue" evidence="20">
    <location>
        <position position="267"/>
    </location>
</feature>
<dbReference type="PROSITE" id="PS01033">
    <property type="entry name" value="GLOBIN"/>
    <property type="match status" value="1"/>
</dbReference>
<evidence type="ECO:0000256" key="2">
    <source>
        <dbReference type="ARBA" id="ARBA00019044"/>
    </source>
</evidence>
<comment type="catalytic activity">
    <reaction evidence="15">
        <text>Fe(III)-heme b-[protein] + nitric oxide + H2O = Fe(II)-heme b-[protein] + nitrite + 2 H(+)</text>
        <dbReference type="Rhea" id="RHEA:77711"/>
        <dbReference type="Rhea" id="RHEA-COMP:18975"/>
        <dbReference type="Rhea" id="RHEA-COMP:18976"/>
        <dbReference type="ChEBI" id="CHEBI:15377"/>
        <dbReference type="ChEBI" id="CHEBI:15378"/>
        <dbReference type="ChEBI" id="CHEBI:16301"/>
        <dbReference type="ChEBI" id="CHEBI:16480"/>
        <dbReference type="ChEBI" id="CHEBI:55376"/>
        <dbReference type="ChEBI" id="CHEBI:60344"/>
    </reaction>
    <physiologicalReaction direction="right-to-left" evidence="15">
        <dbReference type="Rhea" id="RHEA:77713"/>
    </physiologicalReaction>
</comment>
<evidence type="ECO:0000256" key="14">
    <source>
        <dbReference type="ARBA" id="ARBA00044553"/>
    </source>
</evidence>
<evidence type="ECO:0000256" key="17">
    <source>
        <dbReference type="RuleBase" id="RU000356"/>
    </source>
</evidence>
<keyword evidence="9" id="KW-0408">Iron</keyword>
<keyword evidence="6 17" id="KW-0561">Oxygen transport</keyword>
<dbReference type="SUPFAM" id="SSF46458">
    <property type="entry name" value="Globin-like"/>
    <property type="match status" value="2"/>
</dbReference>
<dbReference type="InterPro" id="IPR002335">
    <property type="entry name" value="Myoglobin"/>
</dbReference>
<evidence type="ECO:0000256" key="11">
    <source>
        <dbReference type="ARBA" id="ARBA00044498"/>
    </source>
</evidence>
<accession>A0A8X7XBF8</accession>
<keyword evidence="5 17" id="KW-0349">Heme</keyword>
<evidence type="ECO:0000256" key="18">
    <source>
        <dbReference type="SAM" id="Phobius"/>
    </source>
</evidence>
<dbReference type="Proteomes" id="UP000886611">
    <property type="component" value="Unassembled WGS sequence"/>
</dbReference>
<dbReference type="Gene3D" id="6.10.140.2100">
    <property type="match status" value="1"/>
</dbReference>
<evidence type="ECO:0000256" key="6">
    <source>
        <dbReference type="ARBA" id="ARBA00022621"/>
    </source>
</evidence>
<organism evidence="20 21">
    <name type="scientific">Polypterus senegalus</name>
    <name type="common">Senegal bichir</name>
    <dbReference type="NCBI Taxonomy" id="55291"/>
    <lineage>
        <taxon>Eukaryota</taxon>
        <taxon>Metazoa</taxon>
        <taxon>Chordata</taxon>
        <taxon>Craniata</taxon>
        <taxon>Vertebrata</taxon>
        <taxon>Euteleostomi</taxon>
        <taxon>Actinopterygii</taxon>
        <taxon>Polypteriformes</taxon>
        <taxon>Polypteridae</taxon>
        <taxon>Polypterus</taxon>
    </lineage>
</organism>
<keyword evidence="8" id="KW-0560">Oxidoreductase</keyword>
<keyword evidence="21" id="KW-1185">Reference proteome</keyword>
<dbReference type="GO" id="GO:0070062">
    <property type="term" value="C:extracellular exosome"/>
    <property type="evidence" value="ECO:0007669"/>
    <property type="project" value="TreeGrafter"/>
</dbReference>
<name>A0A8X7XBF8_POLSE</name>
<dbReference type="GO" id="GO:0046872">
    <property type="term" value="F:metal ion binding"/>
    <property type="evidence" value="ECO:0007669"/>
    <property type="project" value="UniProtKB-KW"/>
</dbReference>
<comment type="subcellular location">
    <subcellularLocation>
        <location evidence="11">Cytoplasm</location>
        <location evidence="11">Sarcoplasm</location>
    </subcellularLocation>
</comment>
<reference evidence="20 21" key="1">
    <citation type="journal article" date="2021" name="Cell">
        <title>Tracing the genetic footprints of vertebrate landing in non-teleost ray-finned fishes.</title>
        <authorList>
            <person name="Bi X."/>
            <person name="Wang K."/>
            <person name="Yang L."/>
            <person name="Pan H."/>
            <person name="Jiang H."/>
            <person name="Wei Q."/>
            <person name="Fang M."/>
            <person name="Yu H."/>
            <person name="Zhu C."/>
            <person name="Cai Y."/>
            <person name="He Y."/>
            <person name="Gan X."/>
            <person name="Zeng H."/>
            <person name="Yu D."/>
            <person name="Zhu Y."/>
            <person name="Jiang H."/>
            <person name="Qiu Q."/>
            <person name="Yang H."/>
            <person name="Zhang Y.E."/>
            <person name="Wang W."/>
            <person name="Zhu M."/>
            <person name="He S."/>
            <person name="Zhang G."/>
        </authorList>
    </citation>
    <scope>NUCLEOTIDE SEQUENCE [LARGE SCALE GENOMIC DNA]</scope>
    <source>
        <strain evidence="20">Bchr_013</strain>
    </source>
</reference>
<evidence type="ECO:0000256" key="13">
    <source>
        <dbReference type="ARBA" id="ARBA00044552"/>
    </source>
</evidence>
<feature type="transmembrane region" description="Helical" evidence="18">
    <location>
        <begin position="121"/>
        <end position="149"/>
    </location>
</feature>
<evidence type="ECO:0000256" key="1">
    <source>
        <dbReference type="ARBA" id="ARBA00008705"/>
    </source>
</evidence>
<comment type="catalytic activity">
    <reaction evidence="16">
        <text>H2O2 + AH2 = A + 2 H2O</text>
        <dbReference type="Rhea" id="RHEA:30275"/>
        <dbReference type="ChEBI" id="CHEBI:13193"/>
        <dbReference type="ChEBI" id="CHEBI:15377"/>
        <dbReference type="ChEBI" id="CHEBI:16240"/>
        <dbReference type="ChEBI" id="CHEBI:17499"/>
    </reaction>
</comment>
<evidence type="ECO:0000256" key="3">
    <source>
        <dbReference type="ARBA" id="ARBA00022448"/>
    </source>
</evidence>
<dbReference type="InterPro" id="IPR012292">
    <property type="entry name" value="Globin/Proto"/>
</dbReference>
<comment type="similarity">
    <text evidence="1 17">Belongs to the globin family.</text>
</comment>
<proteinExistence type="inferred from homology"/>
<feature type="non-terminal residue" evidence="20">
    <location>
        <position position="1"/>
    </location>
</feature>
<dbReference type="Gene3D" id="1.10.490.10">
    <property type="entry name" value="Globins"/>
    <property type="match status" value="1"/>
</dbReference>
<dbReference type="PRINTS" id="PR00613">
    <property type="entry name" value="MYOGLOBIN"/>
</dbReference>
<keyword evidence="3 17" id="KW-0813">Transport</keyword>
<dbReference type="GO" id="GO:0020037">
    <property type="term" value="F:heme binding"/>
    <property type="evidence" value="ECO:0007669"/>
    <property type="project" value="InterPro"/>
</dbReference>
<evidence type="ECO:0000256" key="12">
    <source>
        <dbReference type="ARBA" id="ARBA00044514"/>
    </source>
</evidence>